<evidence type="ECO:0008006" key="4">
    <source>
        <dbReference type="Google" id="ProtNLM"/>
    </source>
</evidence>
<evidence type="ECO:0000313" key="3">
    <source>
        <dbReference type="Proteomes" id="UP000027138"/>
    </source>
</evidence>
<dbReference type="PANTHER" id="PTHR33133">
    <property type="entry name" value="OS08G0107100 PROTEIN-RELATED"/>
    <property type="match status" value="1"/>
</dbReference>
<accession>A0A067KR26</accession>
<feature type="transmembrane region" description="Helical" evidence="1">
    <location>
        <begin position="226"/>
        <end position="248"/>
    </location>
</feature>
<gene>
    <name evidence="2" type="ORF">JCGZ_07820</name>
</gene>
<dbReference type="OrthoDB" id="852208at2759"/>
<keyword evidence="3" id="KW-1185">Reference proteome</keyword>
<sequence length="321" mass="36001">MEFFLLFSGFLGTLRETPKIFFKNGKLMASITLTTLVLYSLIYLPNIFSIKLLTRYLLKKEQLVLLSTPASPEFNTILFHLKQDLGIFIEVQWTYLIISSVFSLFLSTVTIFGSAVIHEGKGSISFKNLLLKSLKSWKRPLVTWFYTTLLGSGFFCLFSLIVLPLALIVQTSTFYVFLILLAIPASILYVHMSVVWTLALVISVLEEICGNEAIGKAAQIVKGMKIHGFLLNLIFTAIFSILAEGMRWIGIPEAMTSFKLIFGCILIISISCLVMIVRLVAYTLFYFQCKKTHGEEVELQVNVGYSKLATNASLLIGENVP</sequence>
<dbReference type="EMBL" id="KK914539">
    <property type="protein sequence ID" value="KDP34249.1"/>
    <property type="molecule type" value="Genomic_DNA"/>
</dbReference>
<feature type="transmembrane region" description="Helical" evidence="1">
    <location>
        <begin position="25"/>
        <end position="42"/>
    </location>
</feature>
<feature type="transmembrane region" description="Helical" evidence="1">
    <location>
        <begin position="260"/>
        <end position="281"/>
    </location>
</feature>
<keyword evidence="1" id="KW-1133">Transmembrane helix</keyword>
<dbReference type="AlphaFoldDB" id="A0A067KR26"/>
<feature type="transmembrane region" description="Helical" evidence="1">
    <location>
        <begin position="141"/>
        <end position="168"/>
    </location>
</feature>
<dbReference type="STRING" id="180498.A0A067KR26"/>
<organism evidence="2 3">
    <name type="scientific">Jatropha curcas</name>
    <name type="common">Barbados nut</name>
    <dbReference type="NCBI Taxonomy" id="180498"/>
    <lineage>
        <taxon>Eukaryota</taxon>
        <taxon>Viridiplantae</taxon>
        <taxon>Streptophyta</taxon>
        <taxon>Embryophyta</taxon>
        <taxon>Tracheophyta</taxon>
        <taxon>Spermatophyta</taxon>
        <taxon>Magnoliopsida</taxon>
        <taxon>eudicotyledons</taxon>
        <taxon>Gunneridae</taxon>
        <taxon>Pentapetalae</taxon>
        <taxon>rosids</taxon>
        <taxon>fabids</taxon>
        <taxon>Malpighiales</taxon>
        <taxon>Euphorbiaceae</taxon>
        <taxon>Crotonoideae</taxon>
        <taxon>Jatropheae</taxon>
        <taxon>Jatropha</taxon>
    </lineage>
</organism>
<feature type="transmembrane region" description="Helical" evidence="1">
    <location>
        <begin position="174"/>
        <end position="205"/>
    </location>
</feature>
<dbReference type="Proteomes" id="UP000027138">
    <property type="component" value="Unassembled WGS sequence"/>
</dbReference>
<name>A0A067KR26_JATCU</name>
<dbReference type="PANTHER" id="PTHR33133:SF1">
    <property type="entry name" value="EXPRESSED PROTEIN-RELATED"/>
    <property type="match status" value="1"/>
</dbReference>
<evidence type="ECO:0000313" key="2">
    <source>
        <dbReference type="EMBL" id="KDP34249.1"/>
    </source>
</evidence>
<proteinExistence type="predicted"/>
<feature type="transmembrane region" description="Helical" evidence="1">
    <location>
        <begin position="93"/>
        <end position="117"/>
    </location>
</feature>
<protein>
    <recommendedName>
        <fullName evidence="4">Transmembrane protein</fullName>
    </recommendedName>
</protein>
<keyword evidence="1" id="KW-0472">Membrane</keyword>
<keyword evidence="1" id="KW-0812">Transmembrane</keyword>
<reference evidence="2 3" key="1">
    <citation type="journal article" date="2014" name="PLoS ONE">
        <title>Global Analysis of Gene Expression Profiles in Physic Nut (Jatropha curcas L.) Seedlings Exposed to Salt Stress.</title>
        <authorList>
            <person name="Zhang L."/>
            <person name="Zhang C."/>
            <person name="Wu P."/>
            <person name="Chen Y."/>
            <person name="Li M."/>
            <person name="Jiang H."/>
            <person name="Wu G."/>
        </authorList>
    </citation>
    <scope>NUCLEOTIDE SEQUENCE [LARGE SCALE GENOMIC DNA]</scope>
    <source>
        <strain evidence="3">cv. GZQX0401</strain>
        <tissue evidence="2">Young leaves</tissue>
    </source>
</reference>
<evidence type="ECO:0000256" key="1">
    <source>
        <dbReference type="SAM" id="Phobius"/>
    </source>
</evidence>